<feature type="coiled-coil region" evidence="1">
    <location>
        <begin position="185"/>
        <end position="212"/>
    </location>
</feature>
<organism evidence="3 4">
    <name type="scientific">Sutcliffiella tianshenii</name>
    <dbReference type="NCBI Taxonomy" id="1463404"/>
    <lineage>
        <taxon>Bacteria</taxon>
        <taxon>Bacillati</taxon>
        <taxon>Bacillota</taxon>
        <taxon>Bacilli</taxon>
        <taxon>Bacillales</taxon>
        <taxon>Bacillaceae</taxon>
        <taxon>Sutcliffiella</taxon>
    </lineage>
</organism>
<comment type="caution">
    <text evidence="3">The sequence shown here is derived from an EMBL/GenBank/DDBJ whole genome shotgun (WGS) entry which is preliminary data.</text>
</comment>
<accession>A0ABS2NVC4</accession>
<protein>
    <submittedName>
        <fullName evidence="3">Nucleic acid-binding Zn-ribbon protein</fullName>
    </submittedName>
</protein>
<evidence type="ECO:0000256" key="1">
    <source>
        <dbReference type="SAM" id="Coils"/>
    </source>
</evidence>
<name>A0ABS2NVC4_9BACI</name>
<proteinExistence type="predicted"/>
<dbReference type="Proteomes" id="UP000737402">
    <property type="component" value="Unassembled WGS sequence"/>
</dbReference>
<evidence type="ECO:0000313" key="4">
    <source>
        <dbReference type="Proteomes" id="UP000737402"/>
    </source>
</evidence>
<dbReference type="RefSeq" id="WP_204412973.1">
    <property type="nucleotide sequence ID" value="NZ_JAFBED010000001.1"/>
</dbReference>
<feature type="region of interest" description="Disordered" evidence="2">
    <location>
        <begin position="108"/>
        <end position="127"/>
    </location>
</feature>
<evidence type="ECO:0000256" key="2">
    <source>
        <dbReference type="SAM" id="MobiDB-lite"/>
    </source>
</evidence>
<gene>
    <name evidence="3" type="ORF">JOC95_000456</name>
</gene>
<sequence length="372" mass="41265">MSEIRINIDTVKAQNPRLHAIKNQIIQARDMASSIQSRLDSRILSRNGISFGVSLVANRMHELTQNIQKLQVFIDQSAGDYLKAEQRLNAKAKSPQQRHAEFKYRQLFDQGAPKGKSSSASDGLTKAERKISEYEKQIKKLEKEMKGLKNDILNYKGDPKAGNELLLKFREGSVTNREKDPLEKLVDIQEKIEGYRDKINEEQKGIQALNQRGDIKVEKHVKGDGQYSYQTVSDSDGFYGNIGNAEAGFNFKSTDNNRDSVHGYGGKVGVSGVDAGWDTNYVDSSVKLAAAEIEARLTMEEVKFGGEAAIVKYEGKTDGIELFGFDIKFGGEFSAGSIGGRGEAKWKDGFKVKLYGAFLFGGGLSLEIDKKK</sequence>
<reference evidence="3 4" key="1">
    <citation type="submission" date="2021-01" db="EMBL/GenBank/DDBJ databases">
        <title>Genomic Encyclopedia of Type Strains, Phase IV (KMG-IV): sequencing the most valuable type-strain genomes for metagenomic binning, comparative biology and taxonomic classification.</title>
        <authorList>
            <person name="Goeker M."/>
        </authorList>
    </citation>
    <scope>NUCLEOTIDE SEQUENCE [LARGE SCALE GENOMIC DNA]</scope>
    <source>
        <strain evidence="3 4">DSM 25879</strain>
    </source>
</reference>
<keyword evidence="1" id="KW-0175">Coiled coil</keyword>
<dbReference type="EMBL" id="JAFBED010000001">
    <property type="protein sequence ID" value="MBM7618614.1"/>
    <property type="molecule type" value="Genomic_DNA"/>
</dbReference>
<evidence type="ECO:0000313" key="3">
    <source>
        <dbReference type="EMBL" id="MBM7618614.1"/>
    </source>
</evidence>
<keyword evidence="4" id="KW-1185">Reference proteome</keyword>